<name>A0A1F7X406_9BACT</name>
<dbReference type="STRING" id="1802479.A2Y68_03175"/>
<comment type="caution">
    <text evidence="2">The sequence shown here is derived from an EMBL/GenBank/DDBJ whole genome shotgun (WGS) entry which is preliminary data.</text>
</comment>
<keyword evidence="1" id="KW-0812">Transmembrane</keyword>
<evidence type="ECO:0000313" key="2">
    <source>
        <dbReference type="EMBL" id="OGM09613.1"/>
    </source>
</evidence>
<sequence>MKKLSLWENSSGQALLLVLLSMAVVLTIVLSILSRSVTDVAVTTREEEALRAFSAAEAGVERALIVGSSIGSTEIGDASFTADVSGTAQAGIEFANPVGILSGESLIFWFVAHDDTGNLICNAGNPCFTGSKFKICWGKEGTASGDATTPAIEVSTYYATTPGDYATVQIVRDTADPNSSRRGTNNFSANDAGTCTAGGENFQFQKTVDLALLGVPVGAYGVQNGLQFAKVRMFYNTGVGHQIGITTSFPGNTLLPSQGLRIVSTGVSGDSNRKIEVFQGFGELPPIFDSAVFSSGGISK</sequence>
<dbReference type="EMBL" id="MGFR01000003">
    <property type="protein sequence ID" value="OGM09613.1"/>
    <property type="molecule type" value="Genomic_DNA"/>
</dbReference>
<evidence type="ECO:0000313" key="3">
    <source>
        <dbReference type="Proteomes" id="UP000176778"/>
    </source>
</evidence>
<evidence type="ECO:0008006" key="4">
    <source>
        <dbReference type="Google" id="ProtNLM"/>
    </source>
</evidence>
<organism evidence="2 3">
    <name type="scientific">Candidatus Woesebacteria bacterium RBG_13_46_13</name>
    <dbReference type="NCBI Taxonomy" id="1802479"/>
    <lineage>
        <taxon>Bacteria</taxon>
        <taxon>Candidatus Woeseibacteriota</taxon>
    </lineage>
</organism>
<reference evidence="2 3" key="1">
    <citation type="journal article" date="2016" name="Nat. Commun.">
        <title>Thousands of microbial genomes shed light on interconnected biogeochemical processes in an aquifer system.</title>
        <authorList>
            <person name="Anantharaman K."/>
            <person name="Brown C.T."/>
            <person name="Hug L.A."/>
            <person name="Sharon I."/>
            <person name="Castelle C.J."/>
            <person name="Probst A.J."/>
            <person name="Thomas B.C."/>
            <person name="Singh A."/>
            <person name="Wilkins M.J."/>
            <person name="Karaoz U."/>
            <person name="Brodie E.L."/>
            <person name="Williams K.H."/>
            <person name="Hubbard S.S."/>
            <person name="Banfield J.F."/>
        </authorList>
    </citation>
    <scope>NUCLEOTIDE SEQUENCE [LARGE SCALE GENOMIC DNA]</scope>
</reference>
<protein>
    <recommendedName>
        <fullName evidence="4">Type 4 fimbrial biogenesis protein PilX N-terminal domain-containing protein</fullName>
    </recommendedName>
</protein>
<keyword evidence="1" id="KW-0472">Membrane</keyword>
<keyword evidence="1" id="KW-1133">Transmembrane helix</keyword>
<dbReference type="AlphaFoldDB" id="A0A1F7X406"/>
<gene>
    <name evidence="2" type="ORF">A2Y68_03175</name>
</gene>
<accession>A0A1F7X406</accession>
<dbReference type="Proteomes" id="UP000176778">
    <property type="component" value="Unassembled WGS sequence"/>
</dbReference>
<feature type="transmembrane region" description="Helical" evidence="1">
    <location>
        <begin position="12"/>
        <end position="33"/>
    </location>
</feature>
<proteinExistence type="predicted"/>
<evidence type="ECO:0000256" key="1">
    <source>
        <dbReference type="SAM" id="Phobius"/>
    </source>
</evidence>